<dbReference type="PANTHER" id="PTHR43108:SF8">
    <property type="entry name" value="SD21168P"/>
    <property type="match status" value="1"/>
</dbReference>
<accession>A0A6I8T9P2</accession>
<keyword evidence="5" id="KW-1185">Reference proteome</keyword>
<evidence type="ECO:0000256" key="1">
    <source>
        <dbReference type="ARBA" id="ARBA00001913"/>
    </source>
</evidence>
<dbReference type="AlphaFoldDB" id="A0A6I8T9P2"/>
<dbReference type="InterPro" id="IPR000917">
    <property type="entry name" value="Sulfatase_N"/>
</dbReference>
<evidence type="ECO:0000313" key="5">
    <source>
        <dbReference type="Proteomes" id="UP000008820"/>
    </source>
</evidence>
<dbReference type="SUPFAM" id="SSF53649">
    <property type="entry name" value="Alkaline phosphatase-like"/>
    <property type="match status" value="1"/>
</dbReference>
<name>A0A6I8T9P2_AEDAE</name>
<feature type="domain" description="Sulfatase N-terminal" evidence="3">
    <location>
        <begin position="2"/>
        <end position="158"/>
    </location>
</feature>
<organism evidence="4 5">
    <name type="scientific">Aedes aegypti</name>
    <name type="common">Yellowfever mosquito</name>
    <name type="synonym">Culex aegypti</name>
    <dbReference type="NCBI Taxonomy" id="7159"/>
    <lineage>
        <taxon>Eukaryota</taxon>
        <taxon>Metazoa</taxon>
        <taxon>Ecdysozoa</taxon>
        <taxon>Arthropoda</taxon>
        <taxon>Hexapoda</taxon>
        <taxon>Insecta</taxon>
        <taxon>Pterygota</taxon>
        <taxon>Neoptera</taxon>
        <taxon>Endopterygota</taxon>
        <taxon>Diptera</taxon>
        <taxon>Nematocera</taxon>
        <taxon>Culicoidea</taxon>
        <taxon>Culicidae</taxon>
        <taxon>Culicinae</taxon>
        <taxon>Aedini</taxon>
        <taxon>Aedes</taxon>
        <taxon>Stegomyia</taxon>
    </lineage>
</organism>
<evidence type="ECO:0000256" key="2">
    <source>
        <dbReference type="ARBA" id="ARBA00008779"/>
    </source>
</evidence>
<dbReference type="EnsemblMetazoa" id="AAEL004460-RB">
    <property type="protein sequence ID" value="AAEL004460-PB"/>
    <property type="gene ID" value="AAEL004460"/>
</dbReference>
<reference evidence="4" key="2">
    <citation type="submission" date="2020-05" db="UniProtKB">
        <authorList>
            <consortium name="EnsemblMetazoa"/>
        </authorList>
    </citation>
    <scope>IDENTIFICATION</scope>
    <source>
        <strain evidence="4">LVP_AGWG</strain>
    </source>
</reference>
<dbReference type="OrthoDB" id="96314at2759"/>
<comment type="cofactor">
    <cofactor evidence="1">
        <name>Ca(2+)</name>
        <dbReference type="ChEBI" id="CHEBI:29108"/>
    </cofactor>
</comment>
<dbReference type="Proteomes" id="UP000008820">
    <property type="component" value="Chromosome 3"/>
</dbReference>
<protein>
    <recommendedName>
        <fullName evidence="3">Sulfatase N-terminal domain-containing protein</fullName>
    </recommendedName>
</protein>
<dbReference type="InterPro" id="IPR017850">
    <property type="entry name" value="Alkaline_phosphatase_core_sf"/>
</dbReference>
<dbReference type="PANTHER" id="PTHR43108">
    <property type="entry name" value="N-ACETYLGLUCOSAMINE-6-SULFATASE FAMILY MEMBER"/>
    <property type="match status" value="1"/>
</dbReference>
<dbReference type="GO" id="GO:0008449">
    <property type="term" value="F:N-acetylglucosamine-6-sulfatase activity"/>
    <property type="evidence" value="ECO:0007669"/>
    <property type="project" value="TreeGrafter"/>
</dbReference>
<evidence type="ECO:0000313" key="4">
    <source>
        <dbReference type="EnsemblMetazoa" id="AAEL004460-PB"/>
    </source>
</evidence>
<dbReference type="Pfam" id="PF00884">
    <property type="entry name" value="Sulfatase"/>
    <property type="match status" value="1"/>
</dbReference>
<sequence>MVAPPAPHAPYTAATRHEDTFADVNAPRTKNYNLPCGPLEKHWLLTMPPSPLPADILASIDIIYRKRWQSLMAVDEMVESIVATLEKRNMLTDTYIIYTSDNGYHMGQFGLPYDKRQPYETDIRVPLLMTGPKIPPKTLVSAPVVLIDIAPTVLELAGLDIPAEVDGASVLSKLSHTAPIEERQILVEYWGEGTVETHNPECPWQKKDKLMLCTLDAGCHCQDAWNNTYNCVRHMANDLDMVYCQFKDNEHFIEAYDLSNDMYQIENVAYDLLPSIRAKYDLAITNLTECSGPTCRRIY</sequence>
<reference evidence="4 5" key="1">
    <citation type="submission" date="2017-06" db="EMBL/GenBank/DDBJ databases">
        <title>Aedes aegypti genome working group (AGWG) sequencing and assembly.</title>
        <authorList>
            <consortium name="Aedes aegypti Genome Working Group (AGWG)"/>
            <person name="Matthews B.J."/>
        </authorList>
    </citation>
    <scope>NUCLEOTIDE SEQUENCE [LARGE SCALE GENOMIC DNA]</scope>
    <source>
        <strain evidence="4 5">LVP_AGWG</strain>
    </source>
</reference>
<comment type="similarity">
    <text evidence="2">Belongs to the sulfatase family.</text>
</comment>
<gene>
    <name evidence="4" type="primary">5564874</name>
</gene>
<evidence type="ECO:0000259" key="3">
    <source>
        <dbReference type="Pfam" id="PF00884"/>
    </source>
</evidence>
<dbReference type="GO" id="GO:0005539">
    <property type="term" value="F:glycosaminoglycan binding"/>
    <property type="evidence" value="ECO:0007669"/>
    <property type="project" value="TreeGrafter"/>
</dbReference>
<dbReference type="Gene3D" id="3.40.720.10">
    <property type="entry name" value="Alkaline Phosphatase, subunit A"/>
    <property type="match status" value="1"/>
</dbReference>
<proteinExistence type="inferred from homology"/>